<sequence length="693" mass="81637">MKNIYLRNISINSLINISLDQKKIFLKKGINNIHDLLLYFIPLRYEDYRKISKINVVIPNNVYIIKGTVINCKKIIKKNRYIFLYKIKDESGDLFLRFFYFSPQIKKTLFIGATVTFYGKIIKNFNQLEIIHPKFLMNNKDYLNIKKKSIIPIYPKMLGISQNTIKFFIKKALNLLKEVHIKEIIPEFIKNNLIDFSSALREIHQPSIDLYKNTLKENIIFLAKKRLILEEILAYHLHLIFLKKIKQQYKSIPFFINKKSVEKFISNLPFQLTNAQKKVINEINQDLKNDFPMYRLIQGEVGSGKTLIAAITALNVILHGKQVALMVPTELLVEQHKKKFLKWFLPFNIKIVCLTGKQNKKIRQEQYHQIASGYVLMIIGTQALLQKKVIFKNLSLIIIDEDHRFGVNQRFSILEKSEYKKKYPHQLMMTATPIPRTINMVSFEYINISIIKELPKNRLPIVTVIIPDIRRKKLINRIKKILEKGQQIYWICTSIIQSKSLNIRDLEITLKELKNLLPQYNIGILHGKMKDSEKKNIMFLFKKNFFQLLVTTTIIEVGIDIPNVSLIIIENSERLGLSQLHQLRGRVGRGSHQSYCIMLYKHPLNEIAKKRFKILKNYNSGFEIAKYDLEHRGFGDFLGTRQTGFINFKVANPFKHRLSFLEMKKTAFYIYKKFPNIAQEILNRWYPNIKNFF</sequence>
<dbReference type="HOGENOM" id="CLU_005122_7_1_6"/>
<dbReference type="PROSITE" id="PS51192">
    <property type="entry name" value="HELICASE_ATP_BIND_1"/>
    <property type="match status" value="1"/>
</dbReference>
<keyword evidence="6" id="KW-0238">DNA-binding</keyword>
<dbReference type="SMART" id="SM00487">
    <property type="entry name" value="DEXDc"/>
    <property type="match status" value="1"/>
</dbReference>
<dbReference type="Gene3D" id="3.40.50.300">
    <property type="entry name" value="P-loop containing nucleotide triphosphate hydrolases"/>
    <property type="match status" value="2"/>
</dbReference>
<dbReference type="CDD" id="cd04488">
    <property type="entry name" value="RecG_wedge_OBF"/>
    <property type="match status" value="1"/>
</dbReference>
<dbReference type="PANTHER" id="PTHR47964:SF1">
    <property type="entry name" value="ATP-DEPENDENT DNA HELICASE HOMOLOG RECG, CHLOROPLASTIC"/>
    <property type="match status" value="1"/>
</dbReference>
<accession>A0A090BWK7</accession>
<dbReference type="OrthoDB" id="9804325at2"/>
<dbReference type="GO" id="GO:0006281">
    <property type="term" value="P:DNA repair"/>
    <property type="evidence" value="ECO:0007669"/>
    <property type="project" value="UniProtKB-KW"/>
</dbReference>
<dbReference type="InterPro" id="IPR001650">
    <property type="entry name" value="Helicase_C-like"/>
</dbReference>
<reference evidence="11" key="1">
    <citation type="submission" date="2013-11" db="EMBL/GenBank/DDBJ databases">
        <title>Symbiont-containing voluminous jelly as an extraordinary maternal gift for overwintering insect nymphs.</title>
        <authorList>
            <person name="Kaiwa N."/>
            <person name="Hosokawa T."/>
            <person name="Nikoh N."/>
            <person name="Meng X.Y."/>
            <person name="Tanahashi M."/>
            <person name="Moriyama M."/>
            <person name="Maeda T."/>
            <person name="Yamaguchi K."/>
            <person name="Shigenobu S."/>
            <person name="Ito M."/>
            <person name="Fukatsu T."/>
        </authorList>
    </citation>
    <scope>NUCLEOTIDE SEQUENCE [LARGE SCALE GENOMIC DNA]</scope>
    <source>
        <strain evidence="11">UwTKB</strain>
    </source>
</reference>
<gene>
    <name evidence="10" type="primary">recG</name>
    <name evidence="10" type="ORF">TGUWTKB_5500</name>
</gene>
<keyword evidence="7" id="KW-0234">DNA repair</keyword>
<proteinExistence type="predicted"/>
<keyword evidence="2" id="KW-0227">DNA damage</keyword>
<dbReference type="GO" id="GO:0005524">
    <property type="term" value="F:ATP binding"/>
    <property type="evidence" value="ECO:0007669"/>
    <property type="project" value="UniProtKB-KW"/>
</dbReference>
<keyword evidence="4 10" id="KW-0347">Helicase</keyword>
<evidence type="ECO:0000256" key="6">
    <source>
        <dbReference type="ARBA" id="ARBA00023125"/>
    </source>
</evidence>
<evidence type="ECO:0000256" key="3">
    <source>
        <dbReference type="ARBA" id="ARBA00022801"/>
    </source>
</evidence>
<dbReference type="GO" id="GO:0003677">
    <property type="term" value="F:DNA binding"/>
    <property type="evidence" value="ECO:0007669"/>
    <property type="project" value="UniProtKB-KW"/>
</dbReference>
<dbReference type="KEGG" id="sbw:TGUWTKB_5500"/>
<evidence type="ECO:0000259" key="8">
    <source>
        <dbReference type="PROSITE" id="PS51192"/>
    </source>
</evidence>
<dbReference type="InterPro" id="IPR047112">
    <property type="entry name" value="RecG/Mfd"/>
</dbReference>
<dbReference type="Pfam" id="PF17191">
    <property type="entry name" value="RecG_wedge"/>
    <property type="match status" value="1"/>
</dbReference>
<dbReference type="RefSeq" id="WP_041063646.1">
    <property type="nucleotide sequence ID" value="NZ_AP014521.1"/>
</dbReference>
<keyword evidence="5" id="KW-0067">ATP-binding</keyword>
<evidence type="ECO:0000256" key="2">
    <source>
        <dbReference type="ARBA" id="ARBA00022763"/>
    </source>
</evidence>
<dbReference type="STRING" id="1410383.TGUWTKB_5500"/>
<evidence type="ECO:0000259" key="9">
    <source>
        <dbReference type="PROSITE" id="PS51194"/>
    </source>
</evidence>
<dbReference type="PANTHER" id="PTHR47964">
    <property type="entry name" value="ATP-DEPENDENT DNA HELICASE HOMOLOG RECG, CHLOROPLASTIC"/>
    <property type="match status" value="1"/>
</dbReference>
<evidence type="ECO:0000256" key="1">
    <source>
        <dbReference type="ARBA" id="ARBA00022741"/>
    </source>
</evidence>
<name>A0A090BWK7_9ENTR</name>
<keyword evidence="1" id="KW-0547">Nucleotide-binding</keyword>
<evidence type="ECO:0000313" key="11">
    <source>
        <dbReference type="Proteomes" id="UP000031627"/>
    </source>
</evidence>
<dbReference type="Proteomes" id="UP000031627">
    <property type="component" value="Chromosome"/>
</dbReference>
<dbReference type="InterPro" id="IPR012340">
    <property type="entry name" value="NA-bd_OB-fold"/>
</dbReference>
<reference evidence="10 11" key="2">
    <citation type="journal article" date="2014" name="Curr. Biol.">
        <title>Symbiont-Supplemented Maternal Investment Underpinning Host's Ecological Adaptation.</title>
        <authorList>
            <person name="Kaiwa N."/>
            <person name="Hosokawa T."/>
            <person name="Nikoh N."/>
            <person name="Tanahashi M."/>
            <person name="Moriyama M."/>
            <person name="Meng X.Y."/>
            <person name="Maeda T."/>
            <person name="Yamaguchi K."/>
            <person name="Shigenobu S."/>
            <person name="Ito M."/>
            <person name="Fukatsu T."/>
        </authorList>
    </citation>
    <scope>NUCLEOTIDE SEQUENCE [LARGE SCALE GENOMIC DNA]</scope>
    <source>
        <strain evidence="10 11">UwTKB</strain>
    </source>
</reference>
<dbReference type="PROSITE" id="PS51194">
    <property type="entry name" value="HELICASE_CTER"/>
    <property type="match status" value="1"/>
</dbReference>
<dbReference type="SUPFAM" id="SSF52540">
    <property type="entry name" value="P-loop containing nucleoside triphosphate hydrolases"/>
    <property type="match status" value="2"/>
</dbReference>
<organism evidence="10 11">
    <name type="scientific">Candidatus Tachikawaea gelatinosa</name>
    <dbReference type="NCBI Taxonomy" id="1410383"/>
    <lineage>
        <taxon>Bacteria</taxon>
        <taxon>Pseudomonadati</taxon>
        <taxon>Pseudomonadota</taxon>
        <taxon>Gammaproteobacteria</taxon>
        <taxon>Enterobacterales</taxon>
        <taxon>Enterobacteriaceae</taxon>
        <taxon>Candidatus Tachikawaea</taxon>
    </lineage>
</organism>
<dbReference type="InterPro" id="IPR014001">
    <property type="entry name" value="Helicase_ATP-bd"/>
</dbReference>
<dbReference type="Pfam" id="PF00270">
    <property type="entry name" value="DEAD"/>
    <property type="match status" value="1"/>
</dbReference>
<evidence type="ECO:0000256" key="5">
    <source>
        <dbReference type="ARBA" id="ARBA00022840"/>
    </source>
</evidence>
<keyword evidence="3" id="KW-0378">Hydrolase</keyword>
<dbReference type="EMBL" id="AP014521">
    <property type="protein sequence ID" value="BAP58776.1"/>
    <property type="molecule type" value="Genomic_DNA"/>
</dbReference>
<dbReference type="SUPFAM" id="SSF50249">
    <property type="entry name" value="Nucleic acid-binding proteins"/>
    <property type="match status" value="1"/>
</dbReference>
<feature type="domain" description="Helicase ATP-binding" evidence="8">
    <location>
        <begin position="286"/>
        <end position="451"/>
    </location>
</feature>
<dbReference type="Pfam" id="PF00271">
    <property type="entry name" value="Helicase_C"/>
    <property type="match status" value="1"/>
</dbReference>
<dbReference type="GO" id="GO:0003678">
    <property type="term" value="F:DNA helicase activity"/>
    <property type="evidence" value="ECO:0007669"/>
    <property type="project" value="TreeGrafter"/>
</dbReference>
<dbReference type="Gene3D" id="2.40.50.140">
    <property type="entry name" value="Nucleic acid-binding proteins"/>
    <property type="match status" value="1"/>
</dbReference>
<dbReference type="InterPro" id="IPR033454">
    <property type="entry name" value="RecG_wedge"/>
</dbReference>
<dbReference type="GO" id="GO:0016787">
    <property type="term" value="F:hydrolase activity"/>
    <property type="evidence" value="ECO:0007669"/>
    <property type="project" value="UniProtKB-KW"/>
</dbReference>
<protein>
    <submittedName>
        <fullName evidence="10">ATP-dependent DNA helicase RecG</fullName>
    </submittedName>
</protein>
<keyword evidence="11" id="KW-1185">Reference proteome</keyword>
<dbReference type="InterPro" id="IPR027417">
    <property type="entry name" value="P-loop_NTPase"/>
</dbReference>
<evidence type="ECO:0000313" key="10">
    <source>
        <dbReference type="EMBL" id="BAP58776.1"/>
    </source>
</evidence>
<evidence type="ECO:0000256" key="4">
    <source>
        <dbReference type="ARBA" id="ARBA00022806"/>
    </source>
</evidence>
<feature type="domain" description="Helicase C-terminal" evidence="9">
    <location>
        <begin position="473"/>
        <end position="633"/>
    </location>
</feature>
<dbReference type="AlphaFoldDB" id="A0A090BWK7"/>
<dbReference type="InterPro" id="IPR011545">
    <property type="entry name" value="DEAD/DEAH_box_helicase_dom"/>
</dbReference>
<dbReference type="SMART" id="SM00490">
    <property type="entry name" value="HELICc"/>
    <property type="match status" value="1"/>
</dbReference>
<evidence type="ECO:0000256" key="7">
    <source>
        <dbReference type="ARBA" id="ARBA00023204"/>
    </source>
</evidence>